<reference evidence="14" key="1">
    <citation type="submission" date="2025-08" db="UniProtKB">
        <authorList>
            <consortium name="Ensembl"/>
        </authorList>
    </citation>
    <scope>IDENTIFICATION</scope>
</reference>
<evidence type="ECO:0000256" key="2">
    <source>
        <dbReference type="ARBA" id="ARBA00022723"/>
    </source>
</evidence>
<dbReference type="GO" id="GO:0032502">
    <property type="term" value="P:developmental process"/>
    <property type="evidence" value="ECO:0007669"/>
    <property type="project" value="UniProtKB-ARBA"/>
</dbReference>
<dbReference type="FunFam" id="3.30.50.10:FF:000019">
    <property type="entry name" value="Nuclear receptor subfamily 2 group E member"/>
    <property type="match status" value="1"/>
</dbReference>
<proteinExistence type="inferred from homology"/>
<dbReference type="GO" id="GO:0003700">
    <property type="term" value="F:DNA-binding transcription factor activity"/>
    <property type="evidence" value="ECO:0007669"/>
    <property type="project" value="InterPro"/>
</dbReference>
<feature type="domain" description="NR LBD" evidence="13">
    <location>
        <begin position="189"/>
        <end position="407"/>
    </location>
</feature>
<dbReference type="PROSITE" id="PS00031">
    <property type="entry name" value="NUCLEAR_REC_DBD_1"/>
    <property type="match status" value="1"/>
</dbReference>
<keyword evidence="5 10" id="KW-0805">Transcription regulation</keyword>
<keyword evidence="7 10" id="KW-0804">Transcription</keyword>
<dbReference type="PRINTS" id="PR00047">
    <property type="entry name" value="STROIDFINGER"/>
</dbReference>
<keyword evidence="15" id="KW-1185">Reference proteome</keyword>
<dbReference type="PROSITE" id="PS51843">
    <property type="entry name" value="NR_LBD"/>
    <property type="match status" value="1"/>
</dbReference>
<dbReference type="PROSITE" id="PS51030">
    <property type="entry name" value="NUCLEAR_REC_DBD_2"/>
    <property type="match status" value="1"/>
</dbReference>
<feature type="region of interest" description="Disordered" evidence="11">
    <location>
        <begin position="1"/>
        <end position="46"/>
    </location>
</feature>
<feature type="domain" description="Nuclear receptor" evidence="12">
    <location>
        <begin position="53"/>
        <end position="130"/>
    </location>
</feature>
<evidence type="ECO:0000313" key="14">
    <source>
        <dbReference type="Ensembl" id="ENSEBUP00000010150.1"/>
    </source>
</evidence>
<evidence type="ECO:0000256" key="10">
    <source>
        <dbReference type="RuleBase" id="RU004334"/>
    </source>
</evidence>
<dbReference type="Proteomes" id="UP000694388">
    <property type="component" value="Unplaced"/>
</dbReference>
<keyword evidence="3 10" id="KW-0863">Zinc-finger</keyword>
<evidence type="ECO:0000256" key="6">
    <source>
        <dbReference type="ARBA" id="ARBA00023125"/>
    </source>
</evidence>
<evidence type="ECO:0000313" key="15">
    <source>
        <dbReference type="Proteomes" id="UP000694388"/>
    </source>
</evidence>
<keyword evidence="2 10" id="KW-0479">Metal-binding</keyword>
<protein>
    <submittedName>
        <fullName evidence="14">Nuclear receptor subfamily 2, group E, member 1</fullName>
    </submittedName>
</protein>
<comment type="similarity">
    <text evidence="10">Belongs to the nuclear hormone receptor family.</text>
</comment>
<evidence type="ECO:0000256" key="1">
    <source>
        <dbReference type="ARBA" id="ARBA00004123"/>
    </source>
</evidence>
<reference evidence="14" key="2">
    <citation type="submission" date="2025-09" db="UniProtKB">
        <authorList>
            <consortium name="Ensembl"/>
        </authorList>
    </citation>
    <scope>IDENTIFICATION</scope>
</reference>
<evidence type="ECO:0000259" key="12">
    <source>
        <dbReference type="PROSITE" id="PS51030"/>
    </source>
</evidence>
<evidence type="ECO:0000256" key="9">
    <source>
        <dbReference type="ARBA" id="ARBA00023242"/>
    </source>
</evidence>
<dbReference type="SUPFAM" id="SSF57716">
    <property type="entry name" value="Glucocorticoid receptor-like (DNA-binding domain)"/>
    <property type="match status" value="1"/>
</dbReference>
<dbReference type="Pfam" id="PF00105">
    <property type="entry name" value="zf-C4"/>
    <property type="match status" value="1"/>
</dbReference>
<dbReference type="PRINTS" id="PR00398">
    <property type="entry name" value="STRDHORMONER"/>
</dbReference>
<dbReference type="SMART" id="SM00399">
    <property type="entry name" value="ZnF_C4"/>
    <property type="match status" value="1"/>
</dbReference>
<evidence type="ECO:0000256" key="4">
    <source>
        <dbReference type="ARBA" id="ARBA00022833"/>
    </source>
</evidence>
<dbReference type="GO" id="GO:0006357">
    <property type="term" value="P:regulation of transcription by RNA polymerase II"/>
    <property type="evidence" value="ECO:0007669"/>
    <property type="project" value="UniProtKB-ARBA"/>
</dbReference>
<dbReference type="InterPro" id="IPR001628">
    <property type="entry name" value="Znf_hrmn_rcpt"/>
</dbReference>
<evidence type="ECO:0000256" key="5">
    <source>
        <dbReference type="ARBA" id="ARBA00023015"/>
    </source>
</evidence>
<dbReference type="InterPro" id="IPR035500">
    <property type="entry name" value="NHR-like_dom_sf"/>
</dbReference>
<evidence type="ECO:0000256" key="3">
    <source>
        <dbReference type="ARBA" id="ARBA00022771"/>
    </source>
</evidence>
<dbReference type="OMA" id="IRWAKNV"/>
<dbReference type="GO" id="GO:0005634">
    <property type="term" value="C:nucleus"/>
    <property type="evidence" value="ECO:0007669"/>
    <property type="project" value="UniProtKB-SubCell"/>
</dbReference>
<keyword evidence="4 10" id="KW-0862">Zinc</keyword>
<evidence type="ECO:0000256" key="8">
    <source>
        <dbReference type="ARBA" id="ARBA00023170"/>
    </source>
</evidence>
<dbReference type="Pfam" id="PF00104">
    <property type="entry name" value="Hormone_recep"/>
    <property type="match status" value="1"/>
</dbReference>
<evidence type="ECO:0000256" key="11">
    <source>
        <dbReference type="SAM" id="MobiDB-lite"/>
    </source>
</evidence>
<dbReference type="InterPro" id="IPR000536">
    <property type="entry name" value="Nucl_hrmn_rcpt_lig-bd"/>
</dbReference>
<dbReference type="Gene3D" id="1.10.565.10">
    <property type="entry name" value="Retinoid X Receptor"/>
    <property type="match status" value="1"/>
</dbReference>
<keyword evidence="6 10" id="KW-0238">DNA-binding</keyword>
<dbReference type="GO" id="GO:0008270">
    <property type="term" value="F:zinc ion binding"/>
    <property type="evidence" value="ECO:0007669"/>
    <property type="project" value="UniProtKB-KW"/>
</dbReference>
<dbReference type="Gene3D" id="3.30.50.10">
    <property type="entry name" value="Erythroid Transcription Factor GATA-1, subunit A"/>
    <property type="match status" value="1"/>
</dbReference>
<keyword evidence="9 10" id="KW-0539">Nucleus</keyword>
<dbReference type="InterPro" id="IPR001723">
    <property type="entry name" value="Nuclear_hrmn_rcpt"/>
</dbReference>
<evidence type="ECO:0000256" key="7">
    <source>
        <dbReference type="ARBA" id="ARBA00023163"/>
    </source>
</evidence>
<feature type="compositionally biased region" description="Low complexity" evidence="11">
    <location>
        <begin position="18"/>
        <end position="30"/>
    </location>
</feature>
<dbReference type="SMART" id="SM00430">
    <property type="entry name" value="HOLI"/>
    <property type="match status" value="1"/>
</dbReference>
<dbReference type="AlphaFoldDB" id="A0A8C4Q544"/>
<comment type="subcellular location">
    <subcellularLocation>
        <location evidence="1 10">Nucleus</location>
    </subcellularLocation>
</comment>
<organism evidence="14 15">
    <name type="scientific">Eptatretus burgeri</name>
    <name type="common">Inshore hagfish</name>
    <dbReference type="NCBI Taxonomy" id="7764"/>
    <lineage>
        <taxon>Eukaryota</taxon>
        <taxon>Metazoa</taxon>
        <taxon>Chordata</taxon>
        <taxon>Craniata</taxon>
        <taxon>Vertebrata</taxon>
        <taxon>Cyclostomata</taxon>
        <taxon>Myxini</taxon>
        <taxon>Myxiniformes</taxon>
        <taxon>Myxinidae</taxon>
        <taxon>Eptatretinae</taxon>
        <taxon>Eptatretus</taxon>
    </lineage>
</organism>
<evidence type="ECO:0000259" key="13">
    <source>
        <dbReference type="PROSITE" id="PS51843"/>
    </source>
</evidence>
<dbReference type="PANTHER" id="PTHR24083">
    <property type="entry name" value="NUCLEAR HORMONE RECEPTOR"/>
    <property type="match status" value="1"/>
</dbReference>
<keyword evidence="8 10" id="KW-0675">Receptor</keyword>
<accession>A0A8C4Q544</accession>
<name>A0A8C4Q544_EPTBU</name>
<dbReference type="Ensembl" id="ENSEBUT00000010691.1">
    <property type="protein sequence ID" value="ENSEBUP00000010150.1"/>
    <property type="gene ID" value="ENSEBUG00000006520.1"/>
</dbReference>
<dbReference type="InterPro" id="IPR013088">
    <property type="entry name" value="Znf_NHR/GATA"/>
</dbReference>
<dbReference type="GeneTree" id="ENSGT00940000156693"/>
<dbReference type="SUPFAM" id="SSF48508">
    <property type="entry name" value="Nuclear receptor ligand-binding domain"/>
    <property type="match status" value="1"/>
</dbReference>
<dbReference type="InterPro" id="IPR050274">
    <property type="entry name" value="Nuclear_hormone_rcpt_NR2"/>
</dbReference>
<dbReference type="GO" id="GO:0043565">
    <property type="term" value="F:sequence-specific DNA binding"/>
    <property type="evidence" value="ECO:0007669"/>
    <property type="project" value="InterPro"/>
</dbReference>
<sequence length="409" mass="44292">MGSEPQASASECLCPCTSESESGSGSGSRSDMPIGRSDCYSRDASRPPGRLLDTPCRVCGDRSSGRHYGVFACDGCSGFFKRSVRRQRQYVCKAGRQGSCPVDKAHRNQCRACRLARCLQVSMNRDAVQHERGPRSSTLRKHVTLYFRGHKEVGRSDAGDIIRTPQPTQVAATSFCPISAESEHRLAPFTPSTLAFPLAAHAFEEGAGIKPGLVPSDVIAEVVCESAARLLFMSIRWAKGLPAFTSLPYEDQLLQLQITWPELFLLALAQCQVPTDAQTLAALTDVSPSPSLAALLSLRDAVSRLRALSADTGEFSGLRALIAFRPAPGLSAQASRQVLALQEEAQLALCSYILQRSPNEPCRFGKLLLCLPAVRGVSADTLEAVYFRRTIGQVPVSRLIADMYKSCPL</sequence>